<proteinExistence type="predicted"/>
<organism evidence="2 3">
    <name type="scientific">Pseudofrankia inefficax (strain DSM 45817 / CECT 9037 / DDB 130130 / EuI1c)</name>
    <name type="common">Frankia inefficax</name>
    <dbReference type="NCBI Taxonomy" id="298654"/>
    <lineage>
        <taxon>Bacteria</taxon>
        <taxon>Bacillati</taxon>
        <taxon>Actinomycetota</taxon>
        <taxon>Actinomycetes</taxon>
        <taxon>Frankiales</taxon>
        <taxon>Frankiaceae</taxon>
        <taxon>Pseudofrankia</taxon>
    </lineage>
</organism>
<feature type="transmembrane region" description="Helical" evidence="1">
    <location>
        <begin position="166"/>
        <end position="189"/>
    </location>
</feature>
<dbReference type="HOGENOM" id="CLU_104659_0_0_11"/>
<dbReference type="EMBL" id="CP002299">
    <property type="protein sequence ID" value="ADP79083.1"/>
    <property type="molecule type" value="Genomic_DNA"/>
</dbReference>
<dbReference type="InParanoid" id="E3IYU5"/>
<feature type="transmembrane region" description="Helical" evidence="1">
    <location>
        <begin position="201"/>
        <end position="223"/>
    </location>
</feature>
<dbReference type="AlphaFoldDB" id="E3IYU5"/>
<keyword evidence="1" id="KW-0472">Membrane</keyword>
<protein>
    <submittedName>
        <fullName evidence="2">Putative ABC transporter permease</fullName>
    </submittedName>
</protein>
<feature type="transmembrane region" description="Helical" evidence="1">
    <location>
        <begin position="133"/>
        <end position="154"/>
    </location>
</feature>
<evidence type="ECO:0000256" key="1">
    <source>
        <dbReference type="SAM" id="Phobius"/>
    </source>
</evidence>
<feature type="transmembrane region" description="Helical" evidence="1">
    <location>
        <begin position="83"/>
        <end position="108"/>
    </location>
</feature>
<dbReference type="OrthoDB" id="3209791at2"/>
<name>E3IYU5_PSEI1</name>
<evidence type="ECO:0000313" key="3">
    <source>
        <dbReference type="Proteomes" id="UP000002484"/>
    </source>
</evidence>
<dbReference type="KEGG" id="fri:FraEuI1c_1010"/>
<dbReference type="eggNOG" id="ENOG5032S7F">
    <property type="taxonomic scope" value="Bacteria"/>
</dbReference>
<accession>E3IYU5</accession>
<dbReference type="Proteomes" id="UP000002484">
    <property type="component" value="Chromosome"/>
</dbReference>
<keyword evidence="1" id="KW-0812">Transmembrane</keyword>
<keyword evidence="1" id="KW-1133">Transmembrane helix</keyword>
<sequence>MTTRRTITNVAQYHLVNRLVYLGMPWAIVGFSFVVNLVVSTQVDGVRTGGLGAIFIYVLVCGLYSTTASLPFGLALGVSRRSYYLGTICLWAAIAAADGAAITALQAIERATGGWGGHLYFFRIADILDGPWYITWLTSFVSIAMLFAYGMWFGIVFRRWSILGSLAFGAAQVTVAVVAILVVTWTHAWAGVGDFLTSADALGLTAILAVLAAALLAGGFSTIRRTTV</sequence>
<dbReference type="RefSeq" id="WP_013422204.1">
    <property type="nucleotide sequence ID" value="NC_014666.1"/>
</dbReference>
<gene>
    <name evidence="2" type="ordered locus">FraEuI1c_1010</name>
</gene>
<evidence type="ECO:0000313" key="2">
    <source>
        <dbReference type="EMBL" id="ADP79083.1"/>
    </source>
</evidence>
<feature type="transmembrane region" description="Helical" evidence="1">
    <location>
        <begin position="20"/>
        <end position="39"/>
    </location>
</feature>
<reference evidence="2 3" key="1">
    <citation type="submission" date="2010-10" db="EMBL/GenBank/DDBJ databases">
        <title>Complete sequence of Frankia sp. EuI1c.</title>
        <authorList>
            <consortium name="US DOE Joint Genome Institute"/>
            <person name="Lucas S."/>
            <person name="Copeland A."/>
            <person name="Lapidus A."/>
            <person name="Cheng J.-F."/>
            <person name="Bruce D."/>
            <person name="Goodwin L."/>
            <person name="Pitluck S."/>
            <person name="Chertkov O."/>
            <person name="Detter J.C."/>
            <person name="Han C."/>
            <person name="Tapia R."/>
            <person name="Land M."/>
            <person name="Hauser L."/>
            <person name="Jeffries C."/>
            <person name="Kyrpides N."/>
            <person name="Ivanova N."/>
            <person name="Mikhailova N."/>
            <person name="Beauchemin N."/>
            <person name="Sen A."/>
            <person name="Sur S.A."/>
            <person name="Gtari M."/>
            <person name="Wall L."/>
            <person name="Tisa L."/>
            <person name="Woyke T."/>
        </authorList>
    </citation>
    <scope>NUCLEOTIDE SEQUENCE [LARGE SCALE GENOMIC DNA]</scope>
    <source>
        <strain evidence="3">DSM 45817 / CECT 9037 / EuI1c</strain>
    </source>
</reference>
<feature type="transmembrane region" description="Helical" evidence="1">
    <location>
        <begin position="51"/>
        <end position="76"/>
    </location>
</feature>
<dbReference type="STRING" id="298654.FraEuI1c_1010"/>
<keyword evidence="3" id="KW-1185">Reference proteome</keyword>